<keyword evidence="3" id="KW-0966">Cell projection</keyword>
<dbReference type="Proteomes" id="UP000694867">
    <property type="component" value="Unplaced"/>
</dbReference>
<dbReference type="PANTHER" id="PTHR31978:SF1">
    <property type="entry name" value="INTRAFLAGELLAR TRANSPORT PROTEIN 20 HOMOLOG"/>
    <property type="match status" value="1"/>
</dbReference>
<evidence type="ECO:0000256" key="2">
    <source>
        <dbReference type="ARBA" id="ARBA00023054"/>
    </source>
</evidence>
<evidence type="ECO:0000256" key="1">
    <source>
        <dbReference type="ARBA" id="ARBA00004138"/>
    </source>
</evidence>
<dbReference type="CTD" id="90410"/>
<organism evidence="4 5">
    <name type="scientific">Galendromus occidentalis</name>
    <name type="common">western predatory mite</name>
    <dbReference type="NCBI Taxonomy" id="34638"/>
    <lineage>
        <taxon>Eukaryota</taxon>
        <taxon>Metazoa</taxon>
        <taxon>Ecdysozoa</taxon>
        <taxon>Arthropoda</taxon>
        <taxon>Chelicerata</taxon>
        <taxon>Arachnida</taxon>
        <taxon>Acari</taxon>
        <taxon>Parasitiformes</taxon>
        <taxon>Mesostigmata</taxon>
        <taxon>Gamasina</taxon>
        <taxon>Phytoseioidea</taxon>
        <taxon>Phytoseiidae</taxon>
        <taxon>Typhlodrominae</taxon>
        <taxon>Galendromus</taxon>
    </lineage>
</organism>
<dbReference type="GeneID" id="100908445"/>
<proteinExistence type="predicted"/>
<gene>
    <name evidence="5" type="primary">LOC100908445</name>
</gene>
<reference evidence="5" key="1">
    <citation type="submission" date="2025-08" db="UniProtKB">
        <authorList>
            <consortium name="RefSeq"/>
        </authorList>
    </citation>
    <scope>IDENTIFICATION</scope>
</reference>
<dbReference type="GO" id="GO:0060271">
    <property type="term" value="P:cilium assembly"/>
    <property type="evidence" value="ECO:0007669"/>
    <property type="project" value="TreeGrafter"/>
</dbReference>
<sequence>MAAEVLADLGLYADEETSQLRLLDPHNDHSTTLRDHCKKFLTQMENFNEISDKFLKISDELSEQVDRERMRAMGSRNRLLMVDHEKERRRLQMDQLLLERRVQLERLRAQANSLRAAKEDIQQMLNRARG</sequence>
<dbReference type="InterPro" id="IPR028172">
    <property type="entry name" value="FT20"/>
</dbReference>
<accession>A0AAJ6VX02</accession>
<dbReference type="PANTHER" id="PTHR31978">
    <property type="entry name" value="INTRAFLAGELLAR TRANSPORT PROTEIN 20 HOMOLOG"/>
    <property type="match status" value="1"/>
</dbReference>
<dbReference type="KEGG" id="goe:100908445"/>
<keyword evidence="2" id="KW-0175">Coiled coil</keyword>
<dbReference type="GO" id="GO:0061512">
    <property type="term" value="P:protein localization to cilium"/>
    <property type="evidence" value="ECO:0007669"/>
    <property type="project" value="TreeGrafter"/>
</dbReference>
<dbReference type="RefSeq" id="XP_003740801.1">
    <property type="nucleotide sequence ID" value="XM_003740753.1"/>
</dbReference>
<protein>
    <submittedName>
        <fullName evidence="5">Intraflagellar transport protein 20 homolog</fullName>
    </submittedName>
</protein>
<dbReference type="Pfam" id="PF14931">
    <property type="entry name" value="IFT20"/>
    <property type="match status" value="1"/>
</dbReference>
<dbReference type="GO" id="GO:0097546">
    <property type="term" value="C:ciliary base"/>
    <property type="evidence" value="ECO:0007669"/>
    <property type="project" value="TreeGrafter"/>
</dbReference>
<dbReference type="GO" id="GO:0005737">
    <property type="term" value="C:cytoplasm"/>
    <property type="evidence" value="ECO:0007669"/>
    <property type="project" value="TreeGrafter"/>
</dbReference>
<evidence type="ECO:0000313" key="4">
    <source>
        <dbReference type="Proteomes" id="UP000694867"/>
    </source>
</evidence>
<comment type="subcellular location">
    <subcellularLocation>
        <location evidence="1">Cell projection</location>
        <location evidence="1">Cilium</location>
    </subcellularLocation>
</comment>
<dbReference type="GO" id="GO:0036064">
    <property type="term" value="C:ciliary basal body"/>
    <property type="evidence" value="ECO:0007669"/>
    <property type="project" value="TreeGrafter"/>
</dbReference>
<dbReference type="GO" id="GO:0005813">
    <property type="term" value="C:centrosome"/>
    <property type="evidence" value="ECO:0007669"/>
    <property type="project" value="TreeGrafter"/>
</dbReference>
<dbReference type="GO" id="GO:0030990">
    <property type="term" value="C:intraciliary transport particle"/>
    <property type="evidence" value="ECO:0007669"/>
    <property type="project" value="TreeGrafter"/>
</dbReference>
<evidence type="ECO:0000313" key="5">
    <source>
        <dbReference type="RefSeq" id="XP_003740801.1"/>
    </source>
</evidence>
<dbReference type="AlphaFoldDB" id="A0AAJ6VX02"/>
<name>A0AAJ6VX02_9ACAR</name>
<keyword evidence="4" id="KW-1185">Reference proteome</keyword>
<evidence type="ECO:0000256" key="3">
    <source>
        <dbReference type="ARBA" id="ARBA00023273"/>
    </source>
</evidence>
<dbReference type="GO" id="GO:0097730">
    <property type="term" value="C:non-motile cilium"/>
    <property type="evidence" value="ECO:0007669"/>
    <property type="project" value="TreeGrafter"/>
</dbReference>